<dbReference type="GO" id="GO:0016139">
    <property type="term" value="P:glycoside catabolic process"/>
    <property type="evidence" value="ECO:0007669"/>
    <property type="project" value="TreeGrafter"/>
</dbReference>
<dbReference type="EC" id="3.2.1.51" evidence="2"/>
<evidence type="ECO:0000313" key="8">
    <source>
        <dbReference type="Proteomes" id="UP000585050"/>
    </source>
</evidence>
<dbReference type="PANTHER" id="PTHR10030">
    <property type="entry name" value="ALPHA-L-FUCOSIDASE"/>
    <property type="match status" value="1"/>
</dbReference>
<gene>
    <name evidence="7" type="ORF">HGP29_21845</name>
</gene>
<keyword evidence="4" id="KW-0378">Hydrolase</keyword>
<dbReference type="InterPro" id="IPR017853">
    <property type="entry name" value="GH"/>
</dbReference>
<proteinExistence type="inferred from homology"/>
<protein>
    <recommendedName>
        <fullName evidence="2">alpha-L-fucosidase</fullName>
        <ecNumber evidence="2">3.2.1.51</ecNumber>
    </recommendedName>
</protein>
<dbReference type="Proteomes" id="UP000585050">
    <property type="component" value="Unassembled WGS sequence"/>
</dbReference>
<evidence type="ECO:0000259" key="6">
    <source>
        <dbReference type="Pfam" id="PF01120"/>
    </source>
</evidence>
<dbReference type="InterPro" id="IPR057739">
    <property type="entry name" value="Glyco_hydro_29_N"/>
</dbReference>
<dbReference type="PANTHER" id="PTHR10030:SF37">
    <property type="entry name" value="ALPHA-L-FUCOSIDASE-RELATED"/>
    <property type="match status" value="1"/>
</dbReference>
<keyword evidence="3" id="KW-0732">Signal</keyword>
<keyword evidence="8" id="KW-1185">Reference proteome</keyword>
<dbReference type="RefSeq" id="WP_168884569.1">
    <property type="nucleotide sequence ID" value="NZ_JABAIL010000008.1"/>
</dbReference>
<dbReference type="GO" id="GO:0006004">
    <property type="term" value="P:fucose metabolic process"/>
    <property type="evidence" value="ECO:0007669"/>
    <property type="project" value="TreeGrafter"/>
</dbReference>
<dbReference type="GO" id="GO:0005764">
    <property type="term" value="C:lysosome"/>
    <property type="evidence" value="ECO:0007669"/>
    <property type="project" value="TreeGrafter"/>
</dbReference>
<dbReference type="SUPFAM" id="SSF51445">
    <property type="entry name" value="(Trans)glycosidases"/>
    <property type="match status" value="1"/>
</dbReference>
<sequence>MNILKPILIFLLLVVTSKGYSQKKEKKTTNEQKEIADLAMKMEGGHNSGDLPWRLTLSNPLEMTENAQWFNNAGLGLFIHWGTAAGYYGSPWVMRRPKEKGSDQPMASYQEYYEKSIQRFTAENYDPSLWMNAAKKAGFKYVVLTAKHHDGYTLWPSKHTDLGVQKNLEGRDLLQPFVKAVKNEGLKLGFYFSGADWHLDKEYMSLMKYKGKVLNWKGEYVSEASIPPLPVKILKQKKKIAFELMKAYTPDIWWWDSGLPVNFKETALAYNPDMLFNNRGNVYHPDFEKGPYPGAHFVTPENFHMVKWEHMKKLKANGVKWEVCMSLNKGYGWFYEGKSNKSESIRNMGDILFAIARVRCWGGNVLLNIKPRPDGSLPDENYVMFSKMERWMKHSSQSIYEVEGTHFPEQSNVPITTSLDKKVWYVHARPGESKWQKGPFYEGCSPNQPIAIQNVPKVLSVTLLRTGAKVKYQYNDRELIIDNPPANKDGLHEVIKVVIDPKSVE</sequence>
<dbReference type="SMART" id="SM00812">
    <property type="entry name" value="Alpha_L_fucos"/>
    <property type="match status" value="1"/>
</dbReference>
<evidence type="ECO:0000256" key="2">
    <source>
        <dbReference type="ARBA" id="ARBA00012662"/>
    </source>
</evidence>
<keyword evidence="5" id="KW-0326">Glycosidase</keyword>
<evidence type="ECO:0000313" key="7">
    <source>
        <dbReference type="EMBL" id="NLR93859.1"/>
    </source>
</evidence>
<dbReference type="Pfam" id="PF01120">
    <property type="entry name" value="Alpha_L_fucos"/>
    <property type="match status" value="1"/>
</dbReference>
<dbReference type="GO" id="GO:0004560">
    <property type="term" value="F:alpha-L-fucosidase activity"/>
    <property type="evidence" value="ECO:0007669"/>
    <property type="project" value="InterPro"/>
</dbReference>
<evidence type="ECO:0000256" key="4">
    <source>
        <dbReference type="ARBA" id="ARBA00022801"/>
    </source>
</evidence>
<evidence type="ECO:0000256" key="5">
    <source>
        <dbReference type="ARBA" id="ARBA00023295"/>
    </source>
</evidence>
<comment type="similarity">
    <text evidence="1">Belongs to the glycosyl hydrolase 29 family.</text>
</comment>
<accession>A0A7X8XY38</accession>
<evidence type="ECO:0000256" key="1">
    <source>
        <dbReference type="ARBA" id="ARBA00007951"/>
    </source>
</evidence>
<dbReference type="AlphaFoldDB" id="A0A7X8XY38"/>
<dbReference type="EMBL" id="JABAIL010000008">
    <property type="protein sequence ID" value="NLR93859.1"/>
    <property type="molecule type" value="Genomic_DNA"/>
</dbReference>
<organism evidence="7 8">
    <name type="scientific">Flammeovirga agarivorans</name>
    <dbReference type="NCBI Taxonomy" id="2726742"/>
    <lineage>
        <taxon>Bacteria</taxon>
        <taxon>Pseudomonadati</taxon>
        <taxon>Bacteroidota</taxon>
        <taxon>Cytophagia</taxon>
        <taxon>Cytophagales</taxon>
        <taxon>Flammeovirgaceae</taxon>
        <taxon>Flammeovirga</taxon>
    </lineage>
</organism>
<dbReference type="InterPro" id="IPR000933">
    <property type="entry name" value="Glyco_hydro_29"/>
</dbReference>
<comment type="caution">
    <text evidence="7">The sequence shown here is derived from an EMBL/GenBank/DDBJ whole genome shotgun (WGS) entry which is preliminary data.</text>
</comment>
<reference evidence="7 8" key="1">
    <citation type="submission" date="2020-04" db="EMBL/GenBank/DDBJ databases">
        <title>Flammeovirga sp. SR4, a novel species isolated from seawater.</title>
        <authorList>
            <person name="Wang X."/>
        </authorList>
    </citation>
    <scope>NUCLEOTIDE SEQUENCE [LARGE SCALE GENOMIC DNA]</scope>
    <source>
        <strain evidence="7 8">SR4</strain>
    </source>
</reference>
<name>A0A7X8XY38_9BACT</name>
<evidence type="ECO:0000256" key="3">
    <source>
        <dbReference type="ARBA" id="ARBA00022729"/>
    </source>
</evidence>
<dbReference type="Gene3D" id="3.20.20.80">
    <property type="entry name" value="Glycosidases"/>
    <property type="match status" value="1"/>
</dbReference>
<feature type="domain" description="Glycoside hydrolase family 29 N-terminal" evidence="6">
    <location>
        <begin position="61"/>
        <end position="394"/>
    </location>
</feature>